<dbReference type="PANTHER" id="PTHR30055">
    <property type="entry name" value="HTH-TYPE TRANSCRIPTIONAL REGULATOR RUTR"/>
    <property type="match status" value="1"/>
</dbReference>
<protein>
    <submittedName>
        <fullName evidence="6">TetR/AcrR family transcriptional regulator</fullName>
    </submittedName>
</protein>
<organism evidence="6 7">
    <name type="scientific">Streptomyces marispadix</name>
    <dbReference type="NCBI Taxonomy" id="2922868"/>
    <lineage>
        <taxon>Bacteria</taxon>
        <taxon>Bacillati</taxon>
        <taxon>Actinomycetota</taxon>
        <taxon>Actinomycetes</taxon>
        <taxon>Kitasatosporales</taxon>
        <taxon>Streptomycetaceae</taxon>
        <taxon>Streptomyces</taxon>
    </lineage>
</organism>
<dbReference type="InterPro" id="IPR025996">
    <property type="entry name" value="MT1864/Rv1816-like_C"/>
</dbReference>
<dbReference type="PROSITE" id="PS50977">
    <property type="entry name" value="HTH_TETR_2"/>
    <property type="match status" value="1"/>
</dbReference>
<dbReference type="InterPro" id="IPR050109">
    <property type="entry name" value="HTH-type_TetR-like_transc_reg"/>
</dbReference>
<feature type="domain" description="HTH tetR-type" evidence="5">
    <location>
        <begin position="9"/>
        <end position="69"/>
    </location>
</feature>
<keyword evidence="1" id="KW-0805">Transcription regulation</keyword>
<dbReference type="RefSeq" id="WP_241061867.1">
    <property type="nucleotide sequence ID" value="NZ_JAKWJU010000002.1"/>
</dbReference>
<feature type="DNA-binding region" description="H-T-H motif" evidence="4">
    <location>
        <begin position="32"/>
        <end position="51"/>
    </location>
</feature>
<evidence type="ECO:0000259" key="5">
    <source>
        <dbReference type="PROSITE" id="PS50977"/>
    </source>
</evidence>
<dbReference type="InterPro" id="IPR009057">
    <property type="entry name" value="Homeodomain-like_sf"/>
</dbReference>
<evidence type="ECO:0000313" key="7">
    <source>
        <dbReference type="Proteomes" id="UP001166784"/>
    </source>
</evidence>
<dbReference type="Proteomes" id="UP001166784">
    <property type="component" value="Unassembled WGS sequence"/>
</dbReference>
<name>A0ABS9T382_9ACTN</name>
<keyword evidence="2 4" id="KW-0238">DNA-binding</keyword>
<evidence type="ECO:0000313" key="6">
    <source>
        <dbReference type="EMBL" id="MCH6163004.1"/>
    </source>
</evidence>
<dbReference type="EMBL" id="JAKWJU010000002">
    <property type="protein sequence ID" value="MCH6163004.1"/>
    <property type="molecule type" value="Genomic_DNA"/>
</dbReference>
<dbReference type="InterPro" id="IPR036271">
    <property type="entry name" value="Tet_transcr_reg_TetR-rel_C_sf"/>
</dbReference>
<dbReference type="Pfam" id="PF00440">
    <property type="entry name" value="TetR_N"/>
    <property type="match status" value="1"/>
</dbReference>
<evidence type="ECO:0000256" key="1">
    <source>
        <dbReference type="ARBA" id="ARBA00023015"/>
    </source>
</evidence>
<evidence type="ECO:0000256" key="3">
    <source>
        <dbReference type="ARBA" id="ARBA00023163"/>
    </source>
</evidence>
<keyword evidence="3" id="KW-0804">Transcription</keyword>
<proteinExistence type="predicted"/>
<evidence type="ECO:0000256" key="2">
    <source>
        <dbReference type="ARBA" id="ARBA00023125"/>
    </source>
</evidence>
<reference evidence="6" key="1">
    <citation type="submission" date="2022-03" db="EMBL/GenBank/DDBJ databases">
        <authorList>
            <person name="Santos J.D.N."/>
            <person name="Kallscheuer N."/>
            <person name="Jogler C."/>
            <person name="Lage O.M."/>
        </authorList>
    </citation>
    <scope>NUCLEOTIDE SEQUENCE</scope>
    <source>
        <strain evidence="6">M600PL45_2</strain>
    </source>
</reference>
<dbReference type="SUPFAM" id="SSF46689">
    <property type="entry name" value="Homeodomain-like"/>
    <property type="match status" value="1"/>
</dbReference>
<dbReference type="Pfam" id="PF13305">
    <property type="entry name" value="TetR_C_33"/>
    <property type="match status" value="1"/>
</dbReference>
<evidence type="ECO:0000256" key="4">
    <source>
        <dbReference type="PROSITE-ProRule" id="PRU00335"/>
    </source>
</evidence>
<dbReference type="Gene3D" id="1.10.357.10">
    <property type="entry name" value="Tetracycline Repressor, domain 2"/>
    <property type="match status" value="1"/>
</dbReference>
<dbReference type="InterPro" id="IPR001647">
    <property type="entry name" value="HTH_TetR"/>
</dbReference>
<gene>
    <name evidence="6" type="ORF">MMA15_22225</name>
</gene>
<accession>A0ABS9T382</accession>
<sequence length="196" mass="21114">MCARSYHHGNLRSALLARAEETVRERGVAALSLRELARETGVSHGAPRRHFGDRQALLDALAEEGFVRLGQDLDDAVRDAEPDCTSRLKALSHAYVRFATRHAALLELMYAGKHREGAESVHAAAERAFAVALGVIADAQKTGELVPGDPESLAQVALATLHGLTAMSGSGMLEGQDLETVVPDAVEKLLYGLRRR</sequence>
<dbReference type="PANTHER" id="PTHR30055:SF220">
    <property type="entry name" value="TETR-FAMILY REGULATORY PROTEIN"/>
    <property type="match status" value="1"/>
</dbReference>
<keyword evidence="7" id="KW-1185">Reference proteome</keyword>
<dbReference type="SUPFAM" id="SSF48498">
    <property type="entry name" value="Tetracyclin repressor-like, C-terminal domain"/>
    <property type="match status" value="1"/>
</dbReference>
<reference evidence="6" key="2">
    <citation type="journal article" date="2023" name="Int. J. Syst. Evol. Microbiol.">
        <title>Streptomyces marispadix sp. nov., isolated from marine beach sediment of the Northern Coast of Portugal.</title>
        <authorList>
            <person name="dos Santos J.D.N."/>
            <person name="Vitorino I.R."/>
            <person name="Kallscheuer N."/>
            <person name="Srivastava A."/>
            <person name="Krautwurst S."/>
            <person name="Marz M."/>
            <person name="Jogler C."/>
            <person name="Lobo Da Cunha A."/>
            <person name="Catita J."/>
            <person name="Goncalves H."/>
            <person name="Gonzalez I."/>
            <person name="Reyes F."/>
            <person name="Lage O.M."/>
        </authorList>
    </citation>
    <scope>NUCLEOTIDE SEQUENCE</scope>
    <source>
        <strain evidence="6">M600PL45_2</strain>
    </source>
</reference>
<comment type="caution">
    <text evidence="6">The sequence shown here is derived from an EMBL/GenBank/DDBJ whole genome shotgun (WGS) entry which is preliminary data.</text>
</comment>